<organism evidence="2 3">
    <name type="scientific">Halobacillus mangrovi</name>
    <dbReference type="NCBI Taxonomy" id="402384"/>
    <lineage>
        <taxon>Bacteria</taxon>
        <taxon>Bacillati</taxon>
        <taxon>Bacillota</taxon>
        <taxon>Bacilli</taxon>
        <taxon>Bacillales</taxon>
        <taxon>Bacillaceae</taxon>
        <taxon>Halobacillus</taxon>
    </lineage>
</organism>
<evidence type="ECO:0000313" key="3">
    <source>
        <dbReference type="Proteomes" id="UP000192527"/>
    </source>
</evidence>
<keyword evidence="3" id="KW-1185">Reference proteome</keyword>
<feature type="transmembrane region" description="Helical" evidence="1">
    <location>
        <begin position="7"/>
        <end position="25"/>
    </location>
</feature>
<gene>
    <name evidence="2" type="ORF">HM131_02220</name>
</gene>
<accession>A0A1W5ZR01</accession>
<protein>
    <submittedName>
        <fullName evidence="2">Uncharacterized protein</fullName>
    </submittedName>
</protein>
<dbReference type="STRING" id="402384.HM131_02220"/>
<evidence type="ECO:0000313" key="2">
    <source>
        <dbReference type="EMBL" id="ARI75715.1"/>
    </source>
</evidence>
<feature type="transmembrane region" description="Helical" evidence="1">
    <location>
        <begin position="63"/>
        <end position="83"/>
    </location>
</feature>
<keyword evidence="1" id="KW-0472">Membrane</keyword>
<dbReference type="EMBL" id="CP020772">
    <property type="protein sequence ID" value="ARI75715.1"/>
    <property type="molecule type" value="Genomic_DNA"/>
</dbReference>
<dbReference type="KEGG" id="hmn:HM131_02220"/>
<name>A0A1W5ZR01_9BACI</name>
<keyword evidence="1" id="KW-0812">Transmembrane</keyword>
<dbReference type="Proteomes" id="UP000192527">
    <property type="component" value="Chromosome"/>
</dbReference>
<reference evidence="2 3" key="1">
    <citation type="submission" date="2017-04" db="EMBL/GenBank/DDBJ databases">
        <title>The whole genome sequencing and assembly of Halobacillus mangrovi strain.</title>
        <authorList>
            <person name="Lee S.-J."/>
            <person name="Park M.-K."/>
            <person name="Kim J.-Y."/>
            <person name="Lee Y.-J."/>
            <person name="Yi H."/>
            <person name="Bahn Y.-S."/>
            <person name="Kim J.F."/>
            <person name="Lee D.-W."/>
        </authorList>
    </citation>
    <scope>NUCLEOTIDE SEQUENCE [LARGE SCALE GENOMIC DNA]</scope>
    <source>
        <strain evidence="2 3">KTB 131</strain>
    </source>
</reference>
<keyword evidence="1" id="KW-1133">Transmembrane helix</keyword>
<evidence type="ECO:0000256" key="1">
    <source>
        <dbReference type="SAM" id="Phobius"/>
    </source>
</evidence>
<dbReference type="OrthoDB" id="2973941at2"/>
<sequence length="89" mass="10236">MTTGIELIFQILVIAIGGFFVYYGITYTPGKHEQATKQAKLDLRTKEDFGYKWLAEFVVKAPWWWGRVFFISVGGVIIFLALMGKHTFQ</sequence>
<proteinExistence type="predicted"/>
<dbReference type="AlphaFoldDB" id="A0A1W5ZR01"/>
<dbReference type="RefSeq" id="WP_085027518.1">
    <property type="nucleotide sequence ID" value="NZ_CP020772.1"/>
</dbReference>